<dbReference type="SUPFAM" id="SSF52833">
    <property type="entry name" value="Thioredoxin-like"/>
    <property type="match status" value="1"/>
</dbReference>
<sequence>MSDSTPKNPLEGGNDCETGNCVPEQATSKTSTASKGSDSLTNWQEFIPPIKSAYAFGDELLPSIVIEYCNRCRWQHRATWVQTELFITFEDKQEQQSNDQNQNKSGGKYASSVGLKSIQLIPCNRPETGGRFRVWLYRNGKIVLLWDRKIKDGFPELKELKQIVRDQIAPGHNLGHSDRKKEA</sequence>
<protein>
    <recommendedName>
        <fullName evidence="5">Rdx family-domain-containing protein</fullName>
    </recommendedName>
</protein>
<gene>
    <name evidence="3" type="ORF">FA14DRAFT_119049</name>
</gene>
<dbReference type="InterPro" id="IPR011893">
    <property type="entry name" value="Selenoprotein_Rdx-typ"/>
</dbReference>
<dbReference type="RefSeq" id="XP_025358820.1">
    <property type="nucleotide sequence ID" value="XM_025496330.1"/>
</dbReference>
<dbReference type="InterPro" id="IPR036249">
    <property type="entry name" value="Thioredoxin-like_sf"/>
</dbReference>
<proteinExistence type="predicted"/>
<dbReference type="AlphaFoldDB" id="A0A316VN76"/>
<feature type="region of interest" description="Disordered" evidence="2">
    <location>
        <begin position="1"/>
        <end position="39"/>
    </location>
</feature>
<dbReference type="InParanoid" id="A0A316VN76"/>
<name>A0A316VN76_9BASI</name>
<dbReference type="Gene3D" id="3.40.30.10">
    <property type="entry name" value="Glutaredoxin"/>
    <property type="match status" value="1"/>
</dbReference>
<dbReference type="Pfam" id="PF10262">
    <property type="entry name" value="Rdx"/>
    <property type="match status" value="1"/>
</dbReference>
<reference evidence="3 4" key="1">
    <citation type="journal article" date="2018" name="Mol. Biol. Evol.">
        <title>Broad Genomic Sampling Reveals a Smut Pathogenic Ancestry of the Fungal Clade Ustilaginomycotina.</title>
        <authorList>
            <person name="Kijpornyongpan T."/>
            <person name="Mondo S.J."/>
            <person name="Barry K."/>
            <person name="Sandor L."/>
            <person name="Lee J."/>
            <person name="Lipzen A."/>
            <person name="Pangilinan J."/>
            <person name="LaButti K."/>
            <person name="Hainaut M."/>
            <person name="Henrissat B."/>
            <person name="Grigoriev I.V."/>
            <person name="Spatafora J.W."/>
            <person name="Aime M.C."/>
        </authorList>
    </citation>
    <scope>NUCLEOTIDE SEQUENCE [LARGE SCALE GENOMIC DNA]</scope>
    <source>
        <strain evidence="3 4">MCA 3882</strain>
    </source>
</reference>
<organism evidence="3 4">
    <name type="scientific">Meira miltonrushii</name>
    <dbReference type="NCBI Taxonomy" id="1280837"/>
    <lineage>
        <taxon>Eukaryota</taxon>
        <taxon>Fungi</taxon>
        <taxon>Dikarya</taxon>
        <taxon>Basidiomycota</taxon>
        <taxon>Ustilaginomycotina</taxon>
        <taxon>Exobasidiomycetes</taxon>
        <taxon>Exobasidiales</taxon>
        <taxon>Brachybasidiaceae</taxon>
        <taxon>Meira</taxon>
    </lineage>
</organism>
<dbReference type="NCBIfam" id="TIGR02174">
    <property type="entry name" value="CXXU_selWTH"/>
    <property type="match status" value="1"/>
</dbReference>
<evidence type="ECO:0000256" key="2">
    <source>
        <dbReference type="SAM" id="MobiDB-lite"/>
    </source>
</evidence>
<evidence type="ECO:0000256" key="1">
    <source>
        <dbReference type="ARBA" id="ARBA00023284"/>
    </source>
</evidence>
<dbReference type="OrthoDB" id="60822at2759"/>
<dbReference type="PANTHER" id="PTHR36417:SF2">
    <property type="entry name" value="SELENOPROTEIN DOMAIN PROTEIN (AFU_ORTHOLOGUE AFUA_1G05220)"/>
    <property type="match status" value="1"/>
</dbReference>
<dbReference type="PANTHER" id="PTHR36417">
    <property type="entry name" value="SELENOPROTEIN DOMAIN PROTEIN (AFU_ORTHOLOGUE AFUA_1G05220)"/>
    <property type="match status" value="1"/>
</dbReference>
<evidence type="ECO:0008006" key="5">
    <source>
        <dbReference type="Google" id="ProtNLM"/>
    </source>
</evidence>
<accession>A0A316VN76</accession>
<evidence type="ECO:0000313" key="3">
    <source>
        <dbReference type="EMBL" id="PWN38518.1"/>
    </source>
</evidence>
<dbReference type="EMBL" id="KZ819602">
    <property type="protein sequence ID" value="PWN38518.1"/>
    <property type="molecule type" value="Genomic_DNA"/>
</dbReference>
<keyword evidence="4" id="KW-1185">Reference proteome</keyword>
<dbReference type="Proteomes" id="UP000245771">
    <property type="component" value="Unassembled WGS sequence"/>
</dbReference>
<evidence type="ECO:0000313" key="4">
    <source>
        <dbReference type="Proteomes" id="UP000245771"/>
    </source>
</evidence>
<keyword evidence="1" id="KW-0676">Redox-active center</keyword>
<feature type="compositionally biased region" description="Low complexity" evidence="2">
    <location>
        <begin position="26"/>
        <end position="35"/>
    </location>
</feature>
<dbReference type="GeneID" id="37018111"/>